<sequence>MADIIEAPKDRDPTTRTIWSQKIRIRVWQIGFALLLGLDIKDSIHSSYLPKGFQYSHGDEIQERCALKATPTHIAGTIFGTTETLHLQLIFLEDEKLLLFEGYNSC</sequence>
<dbReference type="AlphaFoldDB" id="A0A072VAR3"/>
<dbReference type="Proteomes" id="UP000002051">
    <property type="component" value="Chromosome 2"/>
</dbReference>
<protein>
    <submittedName>
        <fullName evidence="1 2">Uncharacterized protein</fullName>
    </submittedName>
</protein>
<reference evidence="2" key="3">
    <citation type="submission" date="2015-04" db="UniProtKB">
        <authorList>
            <consortium name="EnsemblPlants"/>
        </authorList>
    </citation>
    <scope>IDENTIFICATION</scope>
    <source>
        <strain evidence="2">cv. Jemalong A17</strain>
    </source>
</reference>
<reference evidence="1 3" key="1">
    <citation type="journal article" date="2011" name="Nature">
        <title>The Medicago genome provides insight into the evolution of rhizobial symbioses.</title>
        <authorList>
            <person name="Young N.D."/>
            <person name="Debelle F."/>
            <person name="Oldroyd G.E."/>
            <person name="Geurts R."/>
            <person name="Cannon S.B."/>
            <person name="Udvardi M.K."/>
            <person name="Benedito V.A."/>
            <person name="Mayer K.F."/>
            <person name="Gouzy J."/>
            <person name="Schoof H."/>
            <person name="Van de Peer Y."/>
            <person name="Proost S."/>
            <person name="Cook D.R."/>
            <person name="Meyers B.C."/>
            <person name="Spannagl M."/>
            <person name="Cheung F."/>
            <person name="De Mita S."/>
            <person name="Krishnakumar V."/>
            <person name="Gundlach H."/>
            <person name="Zhou S."/>
            <person name="Mudge J."/>
            <person name="Bharti A.K."/>
            <person name="Murray J.D."/>
            <person name="Naoumkina M.A."/>
            <person name="Rosen B."/>
            <person name="Silverstein K.A."/>
            <person name="Tang H."/>
            <person name="Rombauts S."/>
            <person name="Zhao P.X."/>
            <person name="Zhou P."/>
            <person name="Barbe V."/>
            <person name="Bardou P."/>
            <person name="Bechner M."/>
            <person name="Bellec A."/>
            <person name="Berger A."/>
            <person name="Berges H."/>
            <person name="Bidwell S."/>
            <person name="Bisseling T."/>
            <person name="Choisne N."/>
            <person name="Couloux A."/>
            <person name="Denny R."/>
            <person name="Deshpande S."/>
            <person name="Dai X."/>
            <person name="Doyle J.J."/>
            <person name="Dudez A.M."/>
            <person name="Farmer A.D."/>
            <person name="Fouteau S."/>
            <person name="Franken C."/>
            <person name="Gibelin C."/>
            <person name="Gish J."/>
            <person name="Goldstein S."/>
            <person name="Gonzalez A.J."/>
            <person name="Green P.J."/>
            <person name="Hallab A."/>
            <person name="Hartog M."/>
            <person name="Hua A."/>
            <person name="Humphray S.J."/>
            <person name="Jeong D.H."/>
            <person name="Jing Y."/>
            <person name="Jocker A."/>
            <person name="Kenton S.M."/>
            <person name="Kim D.J."/>
            <person name="Klee K."/>
            <person name="Lai H."/>
            <person name="Lang C."/>
            <person name="Lin S."/>
            <person name="Macmil S.L."/>
            <person name="Magdelenat G."/>
            <person name="Matthews L."/>
            <person name="McCorrison J."/>
            <person name="Monaghan E.L."/>
            <person name="Mun J.H."/>
            <person name="Najar F.Z."/>
            <person name="Nicholson C."/>
            <person name="Noirot C."/>
            <person name="O'Bleness M."/>
            <person name="Paule C.R."/>
            <person name="Poulain J."/>
            <person name="Prion F."/>
            <person name="Qin B."/>
            <person name="Qu C."/>
            <person name="Retzel E.F."/>
            <person name="Riddle C."/>
            <person name="Sallet E."/>
            <person name="Samain S."/>
            <person name="Samson N."/>
            <person name="Sanders I."/>
            <person name="Saurat O."/>
            <person name="Scarpelli C."/>
            <person name="Schiex T."/>
            <person name="Segurens B."/>
            <person name="Severin A.J."/>
            <person name="Sherrier D.J."/>
            <person name="Shi R."/>
            <person name="Sims S."/>
            <person name="Singer S.R."/>
            <person name="Sinharoy S."/>
            <person name="Sterck L."/>
            <person name="Viollet A."/>
            <person name="Wang B.B."/>
            <person name="Wang K."/>
            <person name="Wang M."/>
            <person name="Wang X."/>
            <person name="Warfsmann J."/>
            <person name="Weissenbach J."/>
            <person name="White D.D."/>
            <person name="White J.D."/>
            <person name="Wiley G.B."/>
            <person name="Wincker P."/>
            <person name="Xing Y."/>
            <person name="Yang L."/>
            <person name="Yao Z."/>
            <person name="Ying F."/>
            <person name="Zhai J."/>
            <person name="Zhou L."/>
            <person name="Zuber A."/>
            <person name="Denarie J."/>
            <person name="Dixon R.A."/>
            <person name="May G.D."/>
            <person name="Schwartz D.C."/>
            <person name="Rogers J."/>
            <person name="Quetier F."/>
            <person name="Town C.D."/>
            <person name="Roe B.A."/>
        </authorList>
    </citation>
    <scope>NUCLEOTIDE SEQUENCE [LARGE SCALE GENOMIC DNA]</scope>
    <source>
        <strain evidence="1">A17</strain>
        <strain evidence="2 3">cv. Jemalong A17</strain>
    </source>
</reference>
<dbReference type="EnsemblPlants" id="KEH39119">
    <property type="protein sequence ID" value="KEH39119"/>
    <property type="gene ID" value="MTR_2g090300"/>
</dbReference>
<proteinExistence type="predicted"/>
<gene>
    <name evidence="1" type="ordered locus">MTR_2g090300</name>
</gene>
<accession>A0A072VAR3</accession>
<name>A0A072VAR3_MEDTR</name>
<evidence type="ECO:0000313" key="3">
    <source>
        <dbReference type="Proteomes" id="UP000002051"/>
    </source>
</evidence>
<reference evidence="1 3" key="2">
    <citation type="journal article" date="2014" name="BMC Genomics">
        <title>An improved genome release (version Mt4.0) for the model legume Medicago truncatula.</title>
        <authorList>
            <person name="Tang H."/>
            <person name="Krishnakumar V."/>
            <person name="Bidwell S."/>
            <person name="Rosen B."/>
            <person name="Chan A."/>
            <person name="Zhou S."/>
            <person name="Gentzbittel L."/>
            <person name="Childs K.L."/>
            <person name="Yandell M."/>
            <person name="Gundlach H."/>
            <person name="Mayer K.F."/>
            <person name="Schwartz D.C."/>
            <person name="Town C.D."/>
        </authorList>
    </citation>
    <scope>GENOME REANNOTATION</scope>
    <source>
        <strain evidence="1">A17</strain>
        <strain evidence="2 3">cv. Jemalong A17</strain>
    </source>
</reference>
<dbReference type="EMBL" id="CM001218">
    <property type="protein sequence ID" value="KEH39119.1"/>
    <property type="molecule type" value="Genomic_DNA"/>
</dbReference>
<dbReference type="HOGENOM" id="CLU_2227105_0_0_1"/>
<evidence type="ECO:0000313" key="2">
    <source>
        <dbReference type="EnsemblPlants" id="KEH39119"/>
    </source>
</evidence>
<organism evidence="1 3">
    <name type="scientific">Medicago truncatula</name>
    <name type="common">Barrel medic</name>
    <name type="synonym">Medicago tribuloides</name>
    <dbReference type="NCBI Taxonomy" id="3880"/>
    <lineage>
        <taxon>Eukaryota</taxon>
        <taxon>Viridiplantae</taxon>
        <taxon>Streptophyta</taxon>
        <taxon>Embryophyta</taxon>
        <taxon>Tracheophyta</taxon>
        <taxon>Spermatophyta</taxon>
        <taxon>Magnoliopsida</taxon>
        <taxon>eudicotyledons</taxon>
        <taxon>Gunneridae</taxon>
        <taxon>Pentapetalae</taxon>
        <taxon>rosids</taxon>
        <taxon>fabids</taxon>
        <taxon>Fabales</taxon>
        <taxon>Fabaceae</taxon>
        <taxon>Papilionoideae</taxon>
        <taxon>50 kb inversion clade</taxon>
        <taxon>NPAAA clade</taxon>
        <taxon>Hologalegina</taxon>
        <taxon>IRL clade</taxon>
        <taxon>Trifolieae</taxon>
        <taxon>Medicago</taxon>
    </lineage>
</organism>
<evidence type="ECO:0000313" key="1">
    <source>
        <dbReference type="EMBL" id="KEH39119.1"/>
    </source>
</evidence>
<keyword evidence="3" id="KW-1185">Reference proteome</keyword>